<dbReference type="GO" id="GO:0005737">
    <property type="term" value="C:cytoplasm"/>
    <property type="evidence" value="ECO:0007669"/>
    <property type="project" value="TreeGrafter"/>
</dbReference>
<dbReference type="InterPro" id="IPR036069">
    <property type="entry name" value="DUF34/NIF3_sf"/>
</dbReference>
<comment type="similarity">
    <text evidence="1">Belongs to the GTP cyclohydrolase I type 2/NIF3 family.</text>
</comment>
<sequence length="277" mass="29077">MSQPVLVRDVVAAMDVRYRPDWAEDWDAVGLVCGDPSVAVTKIHFAVDATPAVVDEAIASGAQMLITHHPLLFDPVQSVASTTTKGAIIHRLISNGVALFAAHTNADRANPGVSDALATALCLMDIEVLEPLADDDQVGLGRVGRLGEPMSLQAFVEHVHSALPVGVAGVKATGDPQAMIQRIAVCGGAGGSALPAVLAADVDAYVTSDLSHHRAGEFADDVEGGKPFLIDATHFGTEWPWLQQAADLLTSDLATFGTTVETTISILSTDPWRIHSH</sequence>
<dbReference type="InterPro" id="IPR002678">
    <property type="entry name" value="DUF34/NIF3"/>
</dbReference>
<keyword evidence="2" id="KW-0479">Metal-binding</keyword>
<evidence type="ECO:0000256" key="1">
    <source>
        <dbReference type="ARBA" id="ARBA00006964"/>
    </source>
</evidence>
<dbReference type="EMBL" id="CAEZVF010000163">
    <property type="protein sequence ID" value="CAB4626661.1"/>
    <property type="molecule type" value="Genomic_DNA"/>
</dbReference>
<dbReference type="Pfam" id="PF01784">
    <property type="entry name" value="DUF34_NIF3"/>
    <property type="match status" value="1"/>
</dbReference>
<evidence type="ECO:0000256" key="2">
    <source>
        <dbReference type="ARBA" id="ARBA00022723"/>
    </source>
</evidence>
<evidence type="ECO:0000313" key="3">
    <source>
        <dbReference type="EMBL" id="CAB4626661.1"/>
    </source>
</evidence>
<dbReference type="SUPFAM" id="SSF102705">
    <property type="entry name" value="NIF3 (NGG1p interacting factor 3)-like"/>
    <property type="match status" value="1"/>
</dbReference>
<reference evidence="3" key="1">
    <citation type="submission" date="2020-05" db="EMBL/GenBank/DDBJ databases">
        <authorList>
            <person name="Chiriac C."/>
            <person name="Salcher M."/>
            <person name="Ghai R."/>
            <person name="Kavagutti S V."/>
        </authorList>
    </citation>
    <scope>NUCLEOTIDE SEQUENCE</scope>
</reference>
<name>A0A6J6IPW4_9ZZZZ</name>
<proteinExistence type="inferred from homology"/>
<protein>
    <submittedName>
        <fullName evidence="3">Unannotated protein</fullName>
    </submittedName>
</protein>
<gene>
    <name evidence="3" type="ORF">UFOPK1939_00974</name>
</gene>
<dbReference type="Gene3D" id="3.40.1390.30">
    <property type="entry name" value="NIF3 (NGG1p interacting factor 3)-like"/>
    <property type="match status" value="2"/>
</dbReference>
<dbReference type="PANTHER" id="PTHR13799:SF14">
    <property type="entry name" value="GTP CYCLOHYDROLASE 1 TYPE 2 HOMOLOG"/>
    <property type="match status" value="1"/>
</dbReference>
<organism evidence="3">
    <name type="scientific">freshwater metagenome</name>
    <dbReference type="NCBI Taxonomy" id="449393"/>
    <lineage>
        <taxon>unclassified sequences</taxon>
        <taxon>metagenomes</taxon>
        <taxon>ecological metagenomes</taxon>
    </lineage>
</organism>
<dbReference type="FunFam" id="3.40.1390.30:FF:000001">
    <property type="entry name" value="GTP cyclohydrolase 1 type 2"/>
    <property type="match status" value="1"/>
</dbReference>
<dbReference type="GO" id="GO:0046872">
    <property type="term" value="F:metal ion binding"/>
    <property type="evidence" value="ECO:0007669"/>
    <property type="project" value="UniProtKB-KW"/>
</dbReference>
<dbReference type="PANTHER" id="PTHR13799">
    <property type="entry name" value="NGG1 INTERACTING FACTOR 3"/>
    <property type="match status" value="1"/>
</dbReference>
<dbReference type="NCBIfam" id="TIGR00486">
    <property type="entry name" value="YbgI_SA1388"/>
    <property type="match status" value="1"/>
</dbReference>
<dbReference type="AlphaFoldDB" id="A0A6J6IPW4"/>
<accession>A0A6J6IPW4</accession>